<dbReference type="OrthoDB" id="1809613at2"/>
<comment type="subcellular location">
    <subcellularLocation>
        <location evidence="1">Membrane</location>
        <topology evidence="1">Multi-pass membrane protein</topology>
    </subcellularLocation>
</comment>
<keyword evidence="3 5" id="KW-1133">Transmembrane helix</keyword>
<evidence type="ECO:0000256" key="1">
    <source>
        <dbReference type="ARBA" id="ARBA00004141"/>
    </source>
</evidence>
<dbReference type="PANTHER" id="PTHR37306:SF1">
    <property type="entry name" value="COLICIN V PRODUCTION PROTEIN"/>
    <property type="match status" value="1"/>
</dbReference>
<organism evidence="6 7">
    <name type="scientific">Candidatus Kurthia intestinigallinarum</name>
    <dbReference type="NCBI Taxonomy" id="1562256"/>
    <lineage>
        <taxon>Bacteria</taxon>
        <taxon>Bacillati</taxon>
        <taxon>Bacillota</taxon>
        <taxon>Bacilli</taxon>
        <taxon>Bacillales</taxon>
        <taxon>Caryophanaceae</taxon>
        <taxon>Kurthia</taxon>
    </lineage>
</organism>
<feature type="transmembrane region" description="Helical" evidence="5">
    <location>
        <begin position="78"/>
        <end position="105"/>
    </location>
</feature>
<accession>A0A433RY40</accession>
<feature type="transmembrane region" description="Helical" evidence="5">
    <location>
        <begin position="155"/>
        <end position="177"/>
    </location>
</feature>
<name>A0A433RY40_9BACL</name>
<keyword evidence="4 5" id="KW-0472">Membrane</keyword>
<feature type="transmembrane region" description="Helical" evidence="5">
    <location>
        <begin position="29"/>
        <end position="46"/>
    </location>
</feature>
<proteinExistence type="predicted"/>
<dbReference type="Proteomes" id="UP000288623">
    <property type="component" value="Unassembled WGS sequence"/>
</dbReference>
<dbReference type="RefSeq" id="WP_126989261.1">
    <property type="nucleotide sequence ID" value="NZ_JTFC01000007.1"/>
</dbReference>
<feature type="transmembrane region" description="Helical" evidence="5">
    <location>
        <begin position="117"/>
        <end position="143"/>
    </location>
</feature>
<evidence type="ECO:0000256" key="3">
    <source>
        <dbReference type="ARBA" id="ARBA00022989"/>
    </source>
</evidence>
<keyword evidence="7" id="KW-1185">Reference proteome</keyword>
<comment type="caution">
    <text evidence="6">The sequence shown here is derived from an EMBL/GenBank/DDBJ whole genome shotgun (WGS) entry which is preliminary data.</text>
</comment>
<dbReference type="AlphaFoldDB" id="A0A433RY40"/>
<evidence type="ECO:0000313" key="7">
    <source>
        <dbReference type="Proteomes" id="UP000288623"/>
    </source>
</evidence>
<dbReference type="Pfam" id="PF02674">
    <property type="entry name" value="Colicin_V"/>
    <property type="match status" value="1"/>
</dbReference>
<dbReference type="GO" id="GO:0016020">
    <property type="term" value="C:membrane"/>
    <property type="evidence" value="ECO:0007669"/>
    <property type="project" value="UniProtKB-SubCell"/>
</dbReference>
<sequence length="179" mass="20092">MIDLIIIIVLIAGILTGVGRGVLYQLVNLVGLVAAIIAALIGYKSLAEKFVMYVPYPTVADDTALKFGMDGADLMQTFYNVLAFVLIFFIVKFVFKIIASLFNFVQYVPVLGGFNRLLGGLLGFIQVYFMLFFLLYILALLPIESIQNFIDSSILTNLILKYTPLISTMFQQLWFVYTK</sequence>
<evidence type="ECO:0000256" key="5">
    <source>
        <dbReference type="SAM" id="Phobius"/>
    </source>
</evidence>
<dbReference type="InterPro" id="IPR003825">
    <property type="entry name" value="Colicin-V_CvpA"/>
</dbReference>
<evidence type="ECO:0000256" key="4">
    <source>
        <dbReference type="ARBA" id="ARBA00023136"/>
    </source>
</evidence>
<keyword evidence="2 5" id="KW-0812">Transmembrane</keyword>
<protein>
    <submittedName>
        <fullName evidence="6">Membrane protein</fullName>
    </submittedName>
</protein>
<gene>
    <name evidence="6" type="ORF">QI30_01890</name>
</gene>
<dbReference type="EMBL" id="JTFC01000007">
    <property type="protein sequence ID" value="RUS58193.1"/>
    <property type="molecule type" value="Genomic_DNA"/>
</dbReference>
<evidence type="ECO:0000256" key="2">
    <source>
        <dbReference type="ARBA" id="ARBA00022692"/>
    </source>
</evidence>
<dbReference type="GO" id="GO:0009403">
    <property type="term" value="P:toxin biosynthetic process"/>
    <property type="evidence" value="ECO:0007669"/>
    <property type="project" value="InterPro"/>
</dbReference>
<reference evidence="6 7" key="1">
    <citation type="submission" date="2014-11" db="EMBL/GenBank/DDBJ databases">
        <title>Genome sequence and analysis of novel Kurthia sp.</title>
        <authorList>
            <person name="Lawson J.N."/>
            <person name="Gonzalez J.E."/>
            <person name="Rinauldi L."/>
            <person name="Xuan Z."/>
            <person name="Firman A."/>
            <person name="Shaddox L."/>
            <person name="Trudeau A."/>
            <person name="Shah S."/>
            <person name="Reiman D."/>
        </authorList>
    </citation>
    <scope>NUCLEOTIDE SEQUENCE [LARGE SCALE GENOMIC DNA]</scope>
    <source>
        <strain evidence="6 7">3B1D</strain>
    </source>
</reference>
<evidence type="ECO:0000313" key="6">
    <source>
        <dbReference type="EMBL" id="RUS58193.1"/>
    </source>
</evidence>
<dbReference type="PANTHER" id="PTHR37306">
    <property type="entry name" value="COLICIN V PRODUCTION PROTEIN"/>
    <property type="match status" value="1"/>
</dbReference>